<feature type="non-terminal residue" evidence="1">
    <location>
        <position position="1"/>
    </location>
</feature>
<protein>
    <submittedName>
        <fullName evidence="1">Uncharacterized protein</fullName>
    </submittedName>
</protein>
<evidence type="ECO:0000313" key="1">
    <source>
        <dbReference type="EMBL" id="KAG6570878.1"/>
    </source>
</evidence>
<dbReference type="Proteomes" id="UP000685013">
    <property type="component" value="Chromosome 20"/>
</dbReference>
<proteinExistence type="predicted"/>
<reference evidence="1 2" key="1">
    <citation type="journal article" date="2021" name="Hortic Res">
        <title>The domestication of Cucurbita argyrosperma as revealed by the genome of its wild relative.</title>
        <authorList>
            <person name="Barrera-Redondo J."/>
            <person name="Sanchez-de la Vega G."/>
            <person name="Aguirre-Liguori J.A."/>
            <person name="Castellanos-Morales G."/>
            <person name="Gutierrez-Guerrero Y.T."/>
            <person name="Aguirre-Dugua X."/>
            <person name="Aguirre-Planter E."/>
            <person name="Tenaillon M.I."/>
            <person name="Lira-Saade R."/>
            <person name="Eguiarte L.E."/>
        </authorList>
    </citation>
    <scope>NUCLEOTIDE SEQUENCE [LARGE SCALE GENOMIC DNA]</scope>
    <source>
        <strain evidence="1">JBR-2021</strain>
    </source>
</reference>
<organism evidence="1 2">
    <name type="scientific">Cucurbita argyrosperma subsp. sororia</name>
    <dbReference type="NCBI Taxonomy" id="37648"/>
    <lineage>
        <taxon>Eukaryota</taxon>
        <taxon>Viridiplantae</taxon>
        <taxon>Streptophyta</taxon>
        <taxon>Embryophyta</taxon>
        <taxon>Tracheophyta</taxon>
        <taxon>Spermatophyta</taxon>
        <taxon>Magnoliopsida</taxon>
        <taxon>eudicotyledons</taxon>
        <taxon>Gunneridae</taxon>
        <taxon>Pentapetalae</taxon>
        <taxon>rosids</taxon>
        <taxon>fabids</taxon>
        <taxon>Cucurbitales</taxon>
        <taxon>Cucurbitaceae</taxon>
        <taxon>Cucurbiteae</taxon>
        <taxon>Cucurbita</taxon>
    </lineage>
</organism>
<keyword evidence="2" id="KW-1185">Reference proteome</keyword>
<sequence length="81" mass="8893">MQYHPLYTLCNNSSSLLTLLPPSLPFALSSSSSSSSTNPKPCFCRLKIPSFSSFFTLPQLWTCSSSKRSKTQIRSEALSLG</sequence>
<name>A0AAV6LUG8_9ROSI</name>
<dbReference type="EMBL" id="JAGKQH010000020">
    <property type="protein sequence ID" value="KAG6570878.1"/>
    <property type="molecule type" value="Genomic_DNA"/>
</dbReference>
<accession>A0AAV6LUG8</accession>
<gene>
    <name evidence="1" type="ORF">SDJN03_29793</name>
</gene>
<comment type="caution">
    <text evidence="1">The sequence shown here is derived from an EMBL/GenBank/DDBJ whole genome shotgun (WGS) entry which is preliminary data.</text>
</comment>
<evidence type="ECO:0000313" key="2">
    <source>
        <dbReference type="Proteomes" id="UP000685013"/>
    </source>
</evidence>
<dbReference type="AlphaFoldDB" id="A0AAV6LUG8"/>